<evidence type="ECO:0000259" key="7">
    <source>
        <dbReference type="PROSITE" id="PS50071"/>
    </source>
</evidence>
<proteinExistence type="predicted"/>
<gene>
    <name evidence="9" type="primary">20196259</name>
    <name evidence="8" type="ORF">HELRODRAFT_134799</name>
</gene>
<dbReference type="Gene3D" id="1.10.10.60">
    <property type="entry name" value="Homeodomain-like"/>
    <property type="match status" value="1"/>
</dbReference>
<evidence type="ECO:0000256" key="2">
    <source>
        <dbReference type="ARBA" id="ARBA00023125"/>
    </source>
</evidence>
<reference evidence="10" key="1">
    <citation type="submission" date="2012-12" db="EMBL/GenBank/DDBJ databases">
        <authorList>
            <person name="Hellsten U."/>
            <person name="Grimwood J."/>
            <person name="Chapman J.A."/>
            <person name="Shapiro H."/>
            <person name="Aerts A."/>
            <person name="Otillar R.P."/>
            <person name="Terry A.Y."/>
            <person name="Boore J.L."/>
            <person name="Simakov O."/>
            <person name="Marletaz F."/>
            <person name="Cho S.-J."/>
            <person name="Edsinger-Gonzales E."/>
            <person name="Havlak P."/>
            <person name="Kuo D.-H."/>
            <person name="Larsson T."/>
            <person name="Lv J."/>
            <person name="Arendt D."/>
            <person name="Savage R."/>
            <person name="Osoegawa K."/>
            <person name="de Jong P."/>
            <person name="Lindberg D.R."/>
            <person name="Seaver E.C."/>
            <person name="Weisblat D.A."/>
            <person name="Putnam N.H."/>
            <person name="Grigoriev I.V."/>
            <person name="Rokhsar D.S."/>
        </authorList>
    </citation>
    <scope>NUCLEOTIDE SEQUENCE</scope>
</reference>
<evidence type="ECO:0000256" key="1">
    <source>
        <dbReference type="ARBA" id="ARBA00004123"/>
    </source>
</evidence>
<dbReference type="InterPro" id="IPR001356">
    <property type="entry name" value="HD"/>
</dbReference>
<dbReference type="eggNOG" id="KOG0843">
    <property type="taxonomic scope" value="Eukaryota"/>
</dbReference>
<dbReference type="CTD" id="20196259"/>
<protein>
    <recommendedName>
        <fullName evidence="7">Homeobox domain-containing protein</fullName>
    </recommendedName>
</protein>
<organism evidence="9 10">
    <name type="scientific">Helobdella robusta</name>
    <name type="common">Californian leech</name>
    <dbReference type="NCBI Taxonomy" id="6412"/>
    <lineage>
        <taxon>Eukaryota</taxon>
        <taxon>Metazoa</taxon>
        <taxon>Spiralia</taxon>
        <taxon>Lophotrochozoa</taxon>
        <taxon>Annelida</taxon>
        <taxon>Clitellata</taxon>
        <taxon>Hirudinea</taxon>
        <taxon>Rhynchobdellida</taxon>
        <taxon>Glossiphoniidae</taxon>
        <taxon>Helobdella</taxon>
    </lineage>
</organism>
<keyword evidence="4 5" id="KW-0539">Nucleus</keyword>
<dbReference type="Pfam" id="PF00046">
    <property type="entry name" value="Homeodomain"/>
    <property type="match status" value="1"/>
</dbReference>
<accession>T1EI59</accession>
<evidence type="ECO:0000313" key="9">
    <source>
        <dbReference type="EnsemblMetazoa" id="HelroP134799"/>
    </source>
</evidence>
<reference evidence="8 10" key="2">
    <citation type="journal article" date="2013" name="Nature">
        <title>Insights into bilaterian evolution from three spiralian genomes.</title>
        <authorList>
            <person name="Simakov O."/>
            <person name="Marletaz F."/>
            <person name="Cho S.J."/>
            <person name="Edsinger-Gonzales E."/>
            <person name="Havlak P."/>
            <person name="Hellsten U."/>
            <person name="Kuo D.H."/>
            <person name="Larsson T."/>
            <person name="Lv J."/>
            <person name="Arendt D."/>
            <person name="Savage R."/>
            <person name="Osoegawa K."/>
            <person name="de Jong P."/>
            <person name="Grimwood J."/>
            <person name="Chapman J.A."/>
            <person name="Shapiro H."/>
            <person name="Aerts A."/>
            <person name="Otillar R.P."/>
            <person name="Terry A.Y."/>
            <person name="Boore J.L."/>
            <person name="Grigoriev I.V."/>
            <person name="Lindberg D.R."/>
            <person name="Seaver E.C."/>
            <person name="Weisblat D.A."/>
            <person name="Putnam N.H."/>
            <person name="Rokhsar D.S."/>
        </authorList>
    </citation>
    <scope>NUCLEOTIDE SEQUENCE</scope>
</reference>
<dbReference type="CDD" id="cd00086">
    <property type="entry name" value="homeodomain"/>
    <property type="match status" value="1"/>
</dbReference>
<dbReference type="AlphaFoldDB" id="T1EI59"/>
<dbReference type="FunFam" id="1.10.10.60:FF:000081">
    <property type="entry name" value="Empty spiracles homeobox 2"/>
    <property type="match status" value="1"/>
</dbReference>
<evidence type="ECO:0000256" key="4">
    <source>
        <dbReference type="ARBA" id="ARBA00023242"/>
    </source>
</evidence>
<keyword evidence="3 5" id="KW-0371">Homeobox</keyword>
<dbReference type="OrthoDB" id="6159439at2759"/>
<feature type="domain" description="Homeobox" evidence="7">
    <location>
        <begin position="1"/>
        <end position="61"/>
    </location>
</feature>
<evidence type="ECO:0000313" key="8">
    <source>
        <dbReference type="EMBL" id="ESO00414.1"/>
    </source>
</evidence>
<dbReference type="EnsemblMetazoa" id="HelroT134799">
    <property type="protein sequence ID" value="HelroP134799"/>
    <property type="gene ID" value="HelroG134799"/>
</dbReference>
<dbReference type="GeneID" id="20196259"/>
<reference evidence="9" key="3">
    <citation type="submission" date="2015-06" db="UniProtKB">
        <authorList>
            <consortium name="EnsemblMetazoa"/>
        </authorList>
    </citation>
    <scope>IDENTIFICATION</scope>
</reference>
<evidence type="ECO:0000256" key="5">
    <source>
        <dbReference type="PROSITE-ProRule" id="PRU00108"/>
    </source>
</evidence>
<dbReference type="RefSeq" id="XP_009021464.1">
    <property type="nucleotide sequence ID" value="XM_009023216.1"/>
</dbReference>
<evidence type="ECO:0000256" key="6">
    <source>
        <dbReference type="RuleBase" id="RU000682"/>
    </source>
</evidence>
<dbReference type="InterPro" id="IPR017970">
    <property type="entry name" value="Homeobox_CS"/>
</dbReference>
<sequence length="66" mass="7889">RKPKRVRTAFSPNQLVQLEEAFDSNQYLVGQERKELAQSLNLTETQVKVWFQNRRTKHKRSKTDDD</sequence>
<dbReference type="GO" id="GO:0000981">
    <property type="term" value="F:DNA-binding transcription factor activity, RNA polymerase II-specific"/>
    <property type="evidence" value="ECO:0007669"/>
    <property type="project" value="InterPro"/>
</dbReference>
<evidence type="ECO:0000256" key="3">
    <source>
        <dbReference type="ARBA" id="ARBA00023155"/>
    </source>
</evidence>
<keyword evidence="10" id="KW-1185">Reference proteome</keyword>
<dbReference type="InParanoid" id="T1EI59"/>
<dbReference type="InterPro" id="IPR050877">
    <property type="entry name" value="EMX-VAX-Noto_Homeobox_TFs"/>
</dbReference>
<dbReference type="SMART" id="SM00389">
    <property type="entry name" value="HOX"/>
    <property type="match status" value="1"/>
</dbReference>
<dbReference type="GO" id="GO:0005634">
    <property type="term" value="C:nucleus"/>
    <property type="evidence" value="ECO:0007669"/>
    <property type="project" value="UniProtKB-SubCell"/>
</dbReference>
<dbReference type="InterPro" id="IPR000047">
    <property type="entry name" value="HTH_motif"/>
</dbReference>
<dbReference type="PROSITE" id="PS00027">
    <property type="entry name" value="HOMEOBOX_1"/>
    <property type="match status" value="1"/>
</dbReference>
<comment type="subcellular location">
    <subcellularLocation>
        <location evidence="1 5 6">Nucleus</location>
    </subcellularLocation>
</comment>
<dbReference type="InterPro" id="IPR020479">
    <property type="entry name" value="HD_metazoa"/>
</dbReference>
<dbReference type="HOGENOM" id="CLU_049543_10_1_1"/>
<dbReference type="GO" id="GO:0003677">
    <property type="term" value="F:DNA binding"/>
    <property type="evidence" value="ECO:0007669"/>
    <property type="project" value="UniProtKB-UniRule"/>
</dbReference>
<dbReference type="EMBL" id="AMQM01005450">
    <property type="status" value="NOT_ANNOTATED_CDS"/>
    <property type="molecule type" value="Genomic_DNA"/>
</dbReference>
<evidence type="ECO:0000313" key="10">
    <source>
        <dbReference type="Proteomes" id="UP000015101"/>
    </source>
</evidence>
<dbReference type="PANTHER" id="PTHR24339:SF28">
    <property type="entry name" value="E5-RELATED"/>
    <property type="match status" value="1"/>
</dbReference>
<keyword evidence="2 5" id="KW-0238">DNA-binding</keyword>
<dbReference type="SUPFAM" id="SSF46689">
    <property type="entry name" value="Homeodomain-like"/>
    <property type="match status" value="1"/>
</dbReference>
<dbReference type="PROSITE" id="PS50071">
    <property type="entry name" value="HOMEOBOX_2"/>
    <property type="match status" value="1"/>
</dbReference>
<dbReference type="PANTHER" id="PTHR24339">
    <property type="entry name" value="HOMEOBOX PROTEIN EMX-RELATED"/>
    <property type="match status" value="1"/>
</dbReference>
<dbReference type="EMBL" id="KB096945">
    <property type="protein sequence ID" value="ESO00414.1"/>
    <property type="molecule type" value="Genomic_DNA"/>
</dbReference>
<dbReference type="PRINTS" id="PR00024">
    <property type="entry name" value="HOMEOBOX"/>
</dbReference>
<dbReference type="Proteomes" id="UP000015101">
    <property type="component" value="Unassembled WGS sequence"/>
</dbReference>
<feature type="DNA-binding region" description="Homeobox" evidence="5">
    <location>
        <begin position="3"/>
        <end position="62"/>
    </location>
</feature>
<dbReference type="InterPro" id="IPR009057">
    <property type="entry name" value="Homeodomain-like_sf"/>
</dbReference>
<dbReference type="PRINTS" id="PR00031">
    <property type="entry name" value="HTHREPRESSR"/>
</dbReference>
<name>T1EI59_HELRO</name>
<dbReference type="KEGG" id="hro:HELRODRAFT_134799"/>